<evidence type="ECO:0000256" key="5">
    <source>
        <dbReference type="ARBA" id="ARBA00022801"/>
    </source>
</evidence>
<keyword evidence="3 7" id="KW-0255">Endonuclease</keyword>
<dbReference type="HAMAP" id="MF_00759">
    <property type="entry name" value="MutH"/>
    <property type="match status" value="1"/>
</dbReference>
<dbReference type="OrthoDB" id="5634909at2"/>
<dbReference type="Pfam" id="PF02976">
    <property type="entry name" value="MutH"/>
    <property type="match status" value="1"/>
</dbReference>
<dbReference type="EMBL" id="SWCJ01000005">
    <property type="protein sequence ID" value="TKB55542.1"/>
    <property type="molecule type" value="Genomic_DNA"/>
</dbReference>
<dbReference type="AlphaFoldDB" id="A0A4U1BPQ7"/>
<keyword evidence="5 7" id="KW-0378">Hydrolase</keyword>
<name>A0A4U1BPQ7_9GAMM</name>
<dbReference type="InterPro" id="IPR011335">
    <property type="entry name" value="Restrct_endonuc-II-like"/>
</dbReference>
<accession>A0A4U1BPQ7</accession>
<comment type="subcellular location">
    <subcellularLocation>
        <location evidence="7">Cytoplasm</location>
    </subcellularLocation>
</comment>
<dbReference type="GO" id="GO:0016787">
    <property type="term" value="F:hydrolase activity"/>
    <property type="evidence" value="ECO:0007669"/>
    <property type="project" value="UniProtKB-KW"/>
</dbReference>
<dbReference type="Proteomes" id="UP000305675">
    <property type="component" value="Unassembled WGS sequence"/>
</dbReference>
<dbReference type="InterPro" id="IPR004230">
    <property type="entry name" value="DNA_mismatch_repair_MutH"/>
</dbReference>
<keyword evidence="6 7" id="KW-0234">DNA repair</keyword>
<dbReference type="GO" id="GO:0006298">
    <property type="term" value="P:mismatch repair"/>
    <property type="evidence" value="ECO:0007669"/>
    <property type="project" value="UniProtKB-UniRule"/>
</dbReference>
<reference evidence="9 10" key="1">
    <citation type="submission" date="2019-04" db="EMBL/GenBank/DDBJ databases">
        <authorList>
            <person name="Hwang J.C."/>
        </authorList>
    </citation>
    <scope>NUCLEOTIDE SEQUENCE [LARGE SCALE GENOMIC DNA]</scope>
    <source>
        <strain evidence="9 10">IMCC35002</strain>
    </source>
</reference>
<dbReference type="GO" id="GO:0006304">
    <property type="term" value="P:DNA modification"/>
    <property type="evidence" value="ECO:0007669"/>
    <property type="project" value="InterPro"/>
</dbReference>
<evidence type="ECO:0000313" key="10">
    <source>
        <dbReference type="Proteomes" id="UP000305675"/>
    </source>
</evidence>
<dbReference type="InterPro" id="IPR037057">
    <property type="entry name" value="DNA_rep_MutH/T2_RE_sf"/>
</dbReference>
<evidence type="ECO:0000256" key="3">
    <source>
        <dbReference type="ARBA" id="ARBA00022759"/>
    </source>
</evidence>
<proteinExistence type="inferred from homology"/>
<protein>
    <recommendedName>
        <fullName evidence="7">DNA mismatch repair protein MutH</fullName>
    </recommendedName>
    <alternativeName>
        <fullName evidence="7">Methyl-directed mismatch repair protein</fullName>
    </alternativeName>
</protein>
<evidence type="ECO:0000256" key="1">
    <source>
        <dbReference type="ARBA" id="ARBA00022490"/>
    </source>
</evidence>
<keyword evidence="2 7" id="KW-0540">Nuclease</keyword>
<feature type="domain" description="DNA mismatch repair MutH/Type II restriction enzyme Sau3AI" evidence="8">
    <location>
        <begin position="54"/>
        <end position="152"/>
    </location>
</feature>
<comment type="similarity">
    <text evidence="7">Belongs to the MutH family.</text>
</comment>
<dbReference type="CDD" id="cd00583">
    <property type="entry name" value="MutH-like"/>
    <property type="match status" value="1"/>
</dbReference>
<evidence type="ECO:0000259" key="8">
    <source>
        <dbReference type="SMART" id="SM00927"/>
    </source>
</evidence>
<comment type="caution">
    <text evidence="9">The sequence shown here is derived from an EMBL/GenBank/DDBJ whole genome shotgun (WGS) entry which is preliminary data.</text>
</comment>
<evidence type="ECO:0000256" key="6">
    <source>
        <dbReference type="ARBA" id="ARBA00023204"/>
    </source>
</evidence>
<dbReference type="GO" id="GO:0004519">
    <property type="term" value="F:endonuclease activity"/>
    <property type="evidence" value="ECO:0007669"/>
    <property type="project" value="UniProtKB-UniRule"/>
</dbReference>
<gene>
    <name evidence="7 9" type="primary">mutH</name>
    <name evidence="9" type="ORF">FCL42_08840</name>
</gene>
<sequence length="220" mass="24495">MEIVSPTSESQLLSRAEAIAGWTLGELALELNVEVPENLLHHKGWGGQLLERWLGASAGSKPEPDFQQLGIELKTIPINQHGKPLETTFVSVCPLTDLTGLRWADSPVFHKLQCILWIPILAERQIAVADRIIGMPILWRPNAQELALLQQDWEEIIERVALGEVESITARHGEVLQLRPKAANSRVLTEAIGPGGAKIQTLPRGFYLKIDFTHHILRPK</sequence>
<dbReference type="NCBIfam" id="NF003458">
    <property type="entry name" value="PRK05070.1"/>
    <property type="match status" value="1"/>
</dbReference>
<dbReference type="RefSeq" id="WP_136863299.1">
    <property type="nucleotide sequence ID" value="NZ_SWCJ01000005.1"/>
</dbReference>
<keyword evidence="10" id="KW-1185">Reference proteome</keyword>
<evidence type="ECO:0000256" key="4">
    <source>
        <dbReference type="ARBA" id="ARBA00022763"/>
    </source>
</evidence>
<dbReference type="SUPFAM" id="SSF52980">
    <property type="entry name" value="Restriction endonuclease-like"/>
    <property type="match status" value="1"/>
</dbReference>
<dbReference type="NCBIfam" id="TIGR02248">
    <property type="entry name" value="mutH_TIGR"/>
    <property type="match status" value="1"/>
</dbReference>
<dbReference type="GO" id="GO:0003677">
    <property type="term" value="F:DNA binding"/>
    <property type="evidence" value="ECO:0007669"/>
    <property type="project" value="InterPro"/>
</dbReference>
<dbReference type="SMART" id="SM00927">
    <property type="entry name" value="MutH"/>
    <property type="match status" value="1"/>
</dbReference>
<comment type="function">
    <text evidence="7">Sequence-specific endonuclease that cleaves unmethylated GATC sequences. It is involved in DNA mismatch repair.</text>
</comment>
<evidence type="ECO:0000256" key="7">
    <source>
        <dbReference type="HAMAP-Rule" id="MF_00759"/>
    </source>
</evidence>
<organism evidence="9 10">
    <name type="scientific">Ferrimonas aestuarii</name>
    <dbReference type="NCBI Taxonomy" id="2569539"/>
    <lineage>
        <taxon>Bacteria</taxon>
        <taxon>Pseudomonadati</taxon>
        <taxon>Pseudomonadota</taxon>
        <taxon>Gammaproteobacteria</taxon>
        <taxon>Alteromonadales</taxon>
        <taxon>Ferrimonadaceae</taxon>
        <taxon>Ferrimonas</taxon>
    </lineage>
</organism>
<evidence type="ECO:0000313" key="9">
    <source>
        <dbReference type="EMBL" id="TKB55542.1"/>
    </source>
</evidence>
<keyword evidence="1 7" id="KW-0963">Cytoplasm</keyword>
<dbReference type="GO" id="GO:0005737">
    <property type="term" value="C:cytoplasm"/>
    <property type="evidence" value="ECO:0007669"/>
    <property type="project" value="UniProtKB-SubCell"/>
</dbReference>
<keyword evidence="4 7" id="KW-0227">DNA damage</keyword>
<evidence type="ECO:0000256" key="2">
    <source>
        <dbReference type="ARBA" id="ARBA00022722"/>
    </source>
</evidence>
<dbReference type="Gene3D" id="3.40.600.10">
    <property type="entry name" value="DNA mismatch repair MutH/Restriction endonuclease, type II"/>
    <property type="match status" value="1"/>
</dbReference>
<dbReference type="InterPro" id="IPR011337">
    <property type="entry name" value="DNA_rep_MutH/RE_typeII_Sau3AI"/>
</dbReference>